<dbReference type="Proteomes" id="UP000475862">
    <property type="component" value="Unassembled WGS sequence"/>
</dbReference>
<proteinExistence type="predicted"/>
<protein>
    <submittedName>
        <fullName evidence="1">Uncharacterized protein</fullName>
    </submittedName>
</protein>
<dbReference type="AlphaFoldDB" id="A0A6G0SST1"/>
<sequence>MISVILAKVYTRDHSCFLYQSISLKFLNVCKMDSRKERLRFSTKDDLCLLRQVICLNPYNDINQWSIIKDALVSTSNKNFSIRSVKEHKMELIKKSKFIHIHIDGIVFGVFTEADAFSRQAPVIFFAKIHCTISGTEEEYGEKCQLLQEINDMYRDFNKKQVKDKNEGYRDRINTTEGTAVNDDTITQNNMIEVTLDNVHNPIDATCIDIPSTSRLGNLLNCTGISSNFGKIPQNHNTFENHFLVKRIIEFIFNTISIT</sequence>
<evidence type="ECO:0000313" key="1">
    <source>
        <dbReference type="EMBL" id="KAE9521450.1"/>
    </source>
</evidence>
<keyword evidence="2" id="KW-1185">Reference proteome</keyword>
<dbReference type="EMBL" id="VYZN01002866">
    <property type="protein sequence ID" value="KAE9521450.1"/>
    <property type="molecule type" value="Genomic_DNA"/>
</dbReference>
<accession>A0A6G0SST1</accession>
<gene>
    <name evidence="1" type="ORF">AGLY_018150</name>
</gene>
<organism evidence="1 2">
    <name type="scientific">Aphis glycines</name>
    <name type="common">Soybean aphid</name>
    <dbReference type="NCBI Taxonomy" id="307491"/>
    <lineage>
        <taxon>Eukaryota</taxon>
        <taxon>Metazoa</taxon>
        <taxon>Ecdysozoa</taxon>
        <taxon>Arthropoda</taxon>
        <taxon>Hexapoda</taxon>
        <taxon>Insecta</taxon>
        <taxon>Pterygota</taxon>
        <taxon>Neoptera</taxon>
        <taxon>Paraneoptera</taxon>
        <taxon>Hemiptera</taxon>
        <taxon>Sternorrhyncha</taxon>
        <taxon>Aphidomorpha</taxon>
        <taxon>Aphidoidea</taxon>
        <taxon>Aphididae</taxon>
        <taxon>Aphidini</taxon>
        <taxon>Aphis</taxon>
        <taxon>Aphis</taxon>
    </lineage>
</organism>
<dbReference type="PANTHER" id="PTHR37558">
    <property type="entry name" value="HTH CENPB-TYPE DOMAIN-CONTAINING PROTEIN"/>
    <property type="match status" value="1"/>
</dbReference>
<comment type="caution">
    <text evidence="1">The sequence shown here is derived from an EMBL/GenBank/DDBJ whole genome shotgun (WGS) entry which is preliminary data.</text>
</comment>
<reference evidence="1 2" key="1">
    <citation type="submission" date="2019-08" db="EMBL/GenBank/DDBJ databases">
        <title>The genome of the soybean aphid Biotype 1, its phylome, world population structure and adaptation to the North American continent.</title>
        <authorList>
            <person name="Giordano R."/>
            <person name="Donthu R.K."/>
            <person name="Hernandez A.G."/>
            <person name="Wright C.L."/>
            <person name="Zimin A.V."/>
        </authorList>
    </citation>
    <scope>NUCLEOTIDE SEQUENCE [LARGE SCALE GENOMIC DNA]</scope>
    <source>
        <tissue evidence="1">Whole aphids</tissue>
    </source>
</reference>
<name>A0A6G0SST1_APHGL</name>
<evidence type="ECO:0000313" key="2">
    <source>
        <dbReference type="Proteomes" id="UP000475862"/>
    </source>
</evidence>
<dbReference type="PANTHER" id="PTHR37558:SF1">
    <property type="entry name" value="HTH CENPB-TYPE DOMAIN-CONTAINING PROTEIN"/>
    <property type="match status" value="1"/>
</dbReference>
<dbReference type="OrthoDB" id="72637at2759"/>